<dbReference type="CDD" id="cd14686">
    <property type="entry name" value="bZIP"/>
    <property type="match status" value="1"/>
</dbReference>
<dbReference type="EMBL" id="GL376601">
    <property type="status" value="NOT_ANNOTATED_CDS"/>
    <property type="molecule type" value="Genomic_DNA"/>
</dbReference>
<keyword evidence="2" id="KW-1185">Reference proteome</keyword>
<reference evidence="2" key="2">
    <citation type="submission" date="2010-04" db="EMBL/GenBank/DDBJ databases">
        <authorList>
            <person name="Buell R."/>
            <person name="Hamilton J."/>
            <person name="Hostetler J."/>
        </authorList>
    </citation>
    <scope>NUCLEOTIDE SEQUENCE [LARGE SCALE GENOMIC DNA]</scope>
    <source>
        <strain evidence="2">DAOM:BR144</strain>
    </source>
</reference>
<dbReference type="EnsemblProtists" id="PYU1_T012246">
    <property type="protein sequence ID" value="PYU1_T012246"/>
    <property type="gene ID" value="PYU1_G012220"/>
</dbReference>
<accession>K3X4U7</accession>
<proteinExistence type="predicted"/>
<dbReference type="VEuPathDB" id="FungiDB:PYU1_G012220"/>
<dbReference type="HOGENOM" id="CLU_916684_0_0_1"/>
<organism evidence="1 2">
    <name type="scientific">Globisporangium ultimum (strain ATCC 200006 / CBS 805.95 / DAOM BR144)</name>
    <name type="common">Pythium ultimum</name>
    <dbReference type="NCBI Taxonomy" id="431595"/>
    <lineage>
        <taxon>Eukaryota</taxon>
        <taxon>Sar</taxon>
        <taxon>Stramenopiles</taxon>
        <taxon>Oomycota</taxon>
        <taxon>Peronosporomycetes</taxon>
        <taxon>Pythiales</taxon>
        <taxon>Pythiaceae</taxon>
        <taxon>Globisporangium</taxon>
    </lineage>
</organism>
<evidence type="ECO:0008006" key="3">
    <source>
        <dbReference type="Google" id="ProtNLM"/>
    </source>
</evidence>
<protein>
    <recommendedName>
        <fullName evidence="3">BZIP domain-containing protein</fullName>
    </recommendedName>
</protein>
<name>K3X4U7_GLOUD</name>
<evidence type="ECO:0000313" key="1">
    <source>
        <dbReference type="EnsemblProtists" id="PYU1_T012246"/>
    </source>
</evidence>
<reference evidence="2" key="1">
    <citation type="journal article" date="2010" name="Genome Biol.">
        <title>Genome sequence of the necrotrophic plant pathogen Pythium ultimum reveals original pathogenicity mechanisms and effector repertoire.</title>
        <authorList>
            <person name="Levesque C.A."/>
            <person name="Brouwer H."/>
            <person name="Cano L."/>
            <person name="Hamilton J.P."/>
            <person name="Holt C."/>
            <person name="Huitema E."/>
            <person name="Raffaele S."/>
            <person name="Robideau G.P."/>
            <person name="Thines M."/>
            <person name="Win J."/>
            <person name="Zerillo M.M."/>
            <person name="Beakes G.W."/>
            <person name="Boore J.L."/>
            <person name="Busam D."/>
            <person name="Dumas B."/>
            <person name="Ferriera S."/>
            <person name="Fuerstenberg S.I."/>
            <person name="Gachon C.M."/>
            <person name="Gaulin E."/>
            <person name="Govers F."/>
            <person name="Grenville-Briggs L."/>
            <person name="Horner N."/>
            <person name="Hostetler J."/>
            <person name="Jiang R.H."/>
            <person name="Johnson J."/>
            <person name="Krajaejun T."/>
            <person name="Lin H."/>
            <person name="Meijer H.J."/>
            <person name="Moore B."/>
            <person name="Morris P."/>
            <person name="Phuntmart V."/>
            <person name="Puiu D."/>
            <person name="Shetty J."/>
            <person name="Stajich J.E."/>
            <person name="Tripathy S."/>
            <person name="Wawra S."/>
            <person name="van West P."/>
            <person name="Whitty B.R."/>
            <person name="Coutinho P.M."/>
            <person name="Henrissat B."/>
            <person name="Martin F."/>
            <person name="Thomas P.D."/>
            <person name="Tyler B.M."/>
            <person name="De Vries R.P."/>
            <person name="Kamoun S."/>
            <person name="Yandell M."/>
            <person name="Tisserat N."/>
            <person name="Buell C.R."/>
        </authorList>
    </citation>
    <scope>NUCLEOTIDE SEQUENCE</scope>
    <source>
        <strain evidence="2">DAOM:BR144</strain>
    </source>
</reference>
<dbReference type="InParanoid" id="K3X4U7"/>
<dbReference type="Proteomes" id="UP000019132">
    <property type="component" value="Unassembled WGS sequence"/>
</dbReference>
<sequence length="304" mass="34944">MQQQPTRSQSIRTVPSVHEPPAPVWVRLASSDRRSNRLSAKTSTERGKFFRQRQKAYETKLVTKVEKLRVEIAQLSFSKRIWSEKALLLRTGHWGSLVELTREMYTMLKHGLESVDPRGAMFNRTREQERTVASMQFKESFLRKVFDPDVVFGGVTGVDFVLDQWWKHTTVFSYFEIELGQVESVSCWDENPIVVIHLKLHVQISRQTFPVMFPFVLSHRREGLMHKVVDRDLTYDCVARLEFSEAGKVVTCGLELNYVSSFMQVLCNARDVADLMLLSVILPDASLADPESLSFVEDEASVII</sequence>
<reference evidence="1" key="3">
    <citation type="submission" date="2015-02" db="UniProtKB">
        <authorList>
            <consortium name="EnsemblProtists"/>
        </authorList>
    </citation>
    <scope>IDENTIFICATION</scope>
    <source>
        <strain evidence="1">DAOM BR144</strain>
    </source>
</reference>
<dbReference type="AlphaFoldDB" id="K3X4U7"/>
<evidence type="ECO:0000313" key="2">
    <source>
        <dbReference type="Proteomes" id="UP000019132"/>
    </source>
</evidence>
<dbReference type="eggNOG" id="ENOG502RXSK">
    <property type="taxonomic scope" value="Eukaryota"/>
</dbReference>